<comment type="caution">
    <text evidence="1">The sequence shown here is derived from an EMBL/GenBank/DDBJ whole genome shotgun (WGS) entry which is preliminary data.</text>
</comment>
<evidence type="ECO:0008006" key="3">
    <source>
        <dbReference type="Google" id="ProtNLM"/>
    </source>
</evidence>
<evidence type="ECO:0000313" key="1">
    <source>
        <dbReference type="EMBL" id="PWR18502.1"/>
    </source>
</evidence>
<dbReference type="Proteomes" id="UP000245461">
    <property type="component" value="Unassembled WGS sequence"/>
</dbReference>
<organism evidence="1 2">
    <name type="scientific">Zavarzinia aquatilis</name>
    <dbReference type="NCBI Taxonomy" id="2211142"/>
    <lineage>
        <taxon>Bacteria</taxon>
        <taxon>Pseudomonadati</taxon>
        <taxon>Pseudomonadota</taxon>
        <taxon>Alphaproteobacteria</taxon>
        <taxon>Rhodospirillales</taxon>
        <taxon>Zavarziniaceae</taxon>
        <taxon>Zavarzinia</taxon>
    </lineage>
</organism>
<dbReference type="RefSeq" id="WP_109907750.1">
    <property type="nucleotide sequence ID" value="NZ_QGLE01000014.1"/>
</dbReference>
<gene>
    <name evidence="1" type="ORF">DKG74_18965</name>
</gene>
<name>A0A317DVS0_9PROT</name>
<keyword evidence="2" id="KW-1185">Reference proteome</keyword>
<evidence type="ECO:0000313" key="2">
    <source>
        <dbReference type="Proteomes" id="UP000245461"/>
    </source>
</evidence>
<accession>A0A317DVS0</accession>
<sequence length="82" mass="9214">MINEHWGFRVGERITVPGLWGEQMGTVIDFATMQGRNAGRVAHVVVYRLDDGRVSSDTPERLFRLNRNHRAYGGMGTQARAA</sequence>
<dbReference type="EMBL" id="QGLE01000014">
    <property type="protein sequence ID" value="PWR18502.1"/>
    <property type="molecule type" value="Genomic_DNA"/>
</dbReference>
<protein>
    <recommendedName>
        <fullName evidence="3">Hypervirulence associated protein TUDOR domain-containing protein</fullName>
    </recommendedName>
</protein>
<reference evidence="1 2" key="1">
    <citation type="submission" date="2018-05" db="EMBL/GenBank/DDBJ databases">
        <title>Zavarzinia sp. HR-AS.</title>
        <authorList>
            <person name="Lee Y."/>
            <person name="Jeon C.O."/>
        </authorList>
    </citation>
    <scope>NUCLEOTIDE SEQUENCE [LARGE SCALE GENOMIC DNA]</scope>
    <source>
        <strain evidence="1 2">HR-AS</strain>
    </source>
</reference>
<proteinExistence type="predicted"/>
<dbReference type="OrthoDB" id="7272982at2"/>
<dbReference type="AlphaFoldDB" id="A0A317DVS0"/>